<sequence>MTMSRRYLSSSMEAMNLDRRSFRSEKPIFRRWFFISVARIFTVLMASFSFLSEPTLSSLLIFHTIGEIAIARSADSLEATSKATAKLDIGSDNWRLPGSNPKENLQMLSKEKRRNTSCRSKTPSRLPATDKKRGISLDWISEETISNA</sequence>
<dbReference type="Gramene" id="Jr14_17060_p2">
    <property type="protein sequence ID" value="cds.Jr14_17060_p2"/>
    <property type="gene ID" value="Jr14_17060"/>
</dbReference>
<evidence type="ECO:0000256" key="1">
    <source>
        <dbReference type="SAM" id="MobiDB-lite"/>
    </source>
</evidence>
<reference evidence="2" key="1">
    <citation type="submission" date="2015-10" db="EMBL/GenBank/DDBJ databases">
        <authorList>
            <person name="Martinez-Garcia P.J."/>
            <person name="Crepeau M.W."/>
            <person name="Puiu D."/>
            <person name="Gonzalez-Ibeas D."/>
            <person name="Whalen J."/>
            <person name="Stevens K."/>
            <person name="Paul R."/>
            <person name="Butterfield T."/>
            <person name="Britton M."/>
            <person name="Reagan R."/>
            <person name="Chakraborty S."/>
            <person name="Walawage S.L."/>
            <person name="Vasquez-Gross H.A."/>
            <person name="Cardeno C."/>
            <person name="Famula R."/>
            <person name="Pratt K."/>
            <person name="Kuruganti S."/>
            <person name="Aradhya M.K."/>
            <person name="Leslie C.A."/>
            <person name="Dandekar A.M."/>
            <person name="Salzberg S.L."/>
            <person name="Wegrzyn J.L."/>
            <person name="Langley C.H."/>
            <person name="Neale D.B."/>
        </authorList>
    </citation>
    <scope>NUCLEOTIDE SEQUENCE</scope>
    <source>
        <tissue evidence="2">Leaves</tissue>
    </source>
</reference>
<feature type="region of interest" description="Disordered" evidence="1">
    <location>
        <begin position="96"/>
        <end position="129"/>
    </location>
</feature>
<comment type="caution">
    <text evidence="2">The sequence shown here is derived from an EMBL/GenBank/DDBJ whole genome shotgun (WGS) entry which is preliminary data.</text>
</comment>
<name>A0A833WVG3_JUGRE</name>
<dbReference type="EMBL" id="LIHL02000014">
    <property type="protein sequence ID" value="KAF5447532.1"/>
    <property type="molecule type" value="Genomic_DNA"/>
</dbReference>
<dbReference type="Proteomes" id="UP000619265">
    <property type="component" value="Unassembled WGS sequence"/>
</dbReference>
<proteinExistence type="predicted"/>
<protein>
    <submittedName>
        <fullName evidence="2">Uncharacterized protein</fullName>
    </submittedName>
</protein>
<organism evidence="2 3">
    <name type="scientific">Juglans regia</name>
    <name type="common">English walnut</name>
    <dbReference type="NCBI Taxonomy" id="51240"/>
    <lineage>
        <taxon>Eukaryota</taxon>
        <taxon>Viridiplantae</taxon>
        <taxon>Streptophyta</taxon>
        <taxon>Embryophyta</taxon>
        <taxon>Tracheophyta</taxon>
        <taxon>Spermatophyta</taxon>
        <taxon>Magnoliopsida</taxon>
        <taxon>eudicotyledons</taxon>
        <taxon>Gunneridae</taxon>
        <taxon>Pentapetalae</taxon>
        <taxon>rosids</taxon>
        <taxon>fabids</taxon>
        <taxon>Fagales</taxon>
        <taxon>Juglandaceae</taxon>
        <taxon>Juglans</taxon>
    </lineage>
</organism>
<dbReference type="AlphaFoldDB" id="A0A833WVG3"/>
<accession>A0A833WVG3</accession>
<reference evidence="2" key="2">
    <citation type="submission" date="2020-03" db="EMBL/GenBank/DDBJ databases">
        <title>Walnut 2.0.</title>
        <authorList>
            <person name="Marrano A."/>
            <person name="Britton M."/>
            <person name="Zimin A.V."/>
            <person name="Zaini P.A."/>
            <person name="Workman R."/>
            <person name="Puiu D."/>
            <person name="Bianco L."/>
            <person name="Allen B.J."/>
            <person name="Troggio M."/>
            <person name="Leslie C.A."/>
            <person name="Timp W."/>
            <person name="Dendekar A."/>
            <person name="Salzberg S.L."/>
            <person name="Neale D.B."/>
        </authorList>
    </citation>
    <scope>NUCLEOTIDE SEQUENCE</scope>
    <source>
        <tissue evidence="2">Leaves</tissue>
    </source>
</reference>
<gene>
    <name evidence="2" type="ORF">F2P56_033082</name>
</gene>
<evidence type="ECO:0000313" key="2">
    <source>
        <dbReference type="EMBL" id="KAF5447532.1"/>
    </source>
</evidence>
<evidence type="ECO:0000313" key="3">
    <source>
        <dbReference type="Proteomes" id="UP000619265"/>
    </source>
</evidence>